<dbReference type="RefSeq" id="WP_040100627.1">
    <property type="nucleotide sequence ID" value="NZ_JWJD01000007.1"/>
</dbReference>
<dbReference type="Pfam" id="PF00482">
    <property type="entry name" value="T2SSF"/>
    <property type="match status" value="2"/>
</dbReference>
<evidence type="ECO:0000256" key="3">
    <source>
        <dbReference type="ARBA" id="ARBA00005745"/>
    </source>
</evidence>
<feature type="transmembrane region" description="Helical" evidence="15">
    <location>
        <begin position="225"/>
        <end position="244"/>
    </location>
</feature>
<evidence type="ECO:0000313" key="17">
    <source>
        <dbReference type="EMBL" id="KIH75835.1"/>
    </source>
</evidence>
<keyword evidence="7 14" id="KW-0812">Transmembrane</keyword>
<comment type="similarity">
    <text evidence="3 14">Belongs to the GSP F family.</text>
</comment>
<dbReference type="EMBL" id="JWJD01000007">
    <property type="protein sequence ID" value="KIH75835.1"/>
    <property type="molecule type" value="Genomic_DNA"/>
</dbReference>
<dbReference type="Gene3D" id="1.20.81.30">
    <property type="entry name" value="Type II secretion system (T2SS), domain F"/>
    <property type="match status" value="2"/>
</dbReference>
<evidence type="ECO:0000256" key="6">
    <source>
        <dbReference type="ARBA" id="ARBA00022519"/>
    </source>
</evidence>
<evidence type="ECO:0000256" key="1">
    <source>
        <dbReference type="ARBA" id="ARBA00002684"/>
    </source>
</evidence>
<accession>A0A0C2HLG1</accession>
<reference evidence="17 18" key="1">
    <citation type="submission" date="2014-12" db="EMBL/GenBank/DDBJ databases">
        <title>Genomes of Geoalkalibacter ferrihydriticus and Geoalkalibacter subterraneus, two haloalkaliphilic metal-reducing members of the Geobacteraceae.</title>
        <authorList>
            <person name="Badalamenti J.P."/>
            <person name="Torres C.I."/>
            <person name="Krajmalnik-Brown R."/>
            <person name="Bond D.R."/>
        </authorList>
    </citation>
    <scope>NUCLEOTIDE SEQUENCE [LARGE SCALE GENOMIC DNA]</scope>
    <source>
        <strain evidence="17 18">DSM 17813</strain>
    </source>
</reference>
<comment type="caution">
    <text evidence="17">The sequence shown here is derived from an EMBL/GenBank/DDBJ whole genome shotgun (WGS) entry which is preliminary data.</text>
</comment>
<evidence type="ECO:0000256" key="7">
    <source>
        <dbReference type="ARBA" id="ARBA00022692"/>
    </source>
</evidence>
<dbReference type="InterPro" id="IPR011850">
    <property type="entry name" value="T2SS_GspF"/>
</dbReference>
<evidence type="ECO:0000256" key="12">
    <source>
        <dbReference type="ARBA" id="ARBA00023136"/>
    </source>
</evidence>
<dbReference type="InterPro" id="IPR042094">
    <property type="entry name" value="T2SS_GspF_sf"/>
</dbReference>
<evidence type="ECO:0000256" key="5">
    <source>
        <dbReference type="ARBA" id="ARBA00022475"/>
    </source>
</evidence>
<comment type="function">
    <text evidence="1">Component of the type II secretion system inner membrane complex required for the energy-dependent secretion of extracellular factors such as proteases and toxins from the periplasm.</text>
</comment>
<comment type="subcellular location">
    <subcellularLocation>
        <location evidence="2">Cell inner membrane</location>
        <topology evidence="2">Multi-pass membrane protein</topology>
    </subcellularLocation>
    <subcellularLocation>
        <location evidence="14">Cell membrane</location>
        <topology evidence="14">Multi-pass membrane protein</topology>
    </subcellularLocation>
</comment>
<feature type="domain" description="Type II secretion system protein GspF" evidence="16">
    <location>
        <begin position="73"/>
        <end position="195"/>
    </location>
</feature>
<dbReference type="AlphaFoldDB" id="A0A0C2HLG1"/>
<dbReference type="PANTHER" id="PTHR30012:SF0">
    <property type="entry name" value="TYPE II SECRETION SYSTEM PROTEIN F-RELATED"/>
    <property type="match status" value="1"/>
</dbReference>
<evidence type="ECO:0000256" key="10">
    <source>
        <dbReference type="ARBA" id="ARBA00022927"/>
    </source>
</evidence>
<feature type="transmembrane region" description="Helical" evidence="15">
    <location>
        <begin position="171"/>
        <end position="194"/>
    </location>
</feature>
<keyword evidence="4 14" id="KW-0813">Transport</keyword>
<keyword evidence="10" id="KW-0653">Protein transport</keyword>
<feature type="domain" description="Type II secretion system protein GspF" evidence="16">
    <location>
        <begin position="275"/>
        <end position="397"/>
    </location>
</feature>
<dbReference type="InterPro" id="IPR001992">
    <property type="entry name" value="T2SS_GspF/T4SS_PilC_CS"/>
</dbReference>
<sequence>MPLFEYAGYNAQGKKVSGVIEGSGRRSALQQLKSQGIVATDIAQQSAVVKSRRSLASLIARRRIPVGDLAAATRQLATLLSAGIPLDEALGTLAGQQEKPVFAKALNQTREEVVQGQALNQGLAQHPHIFSDLYVNMVKVGESSGTLDQVLQRLADFLEEQARLRSRIQAAMAYPVLMAIIGIGVLFFLMAFVVPKVTRMLDDMDRALPLPTQLLIGTSDFLSDWWWLLLGLLIAALAALRQYLKTEKGQYQFDRRKLSLPLIGKLNLLLATARFTRTLGTLLRSGVPLLAALEIVQNLMDNRVLKKVLEDTIVAVREGESLAQPLLRSGVFPKMVSQMAAVGEKSGELEEMLFKVADAYEHQVDSTINALLSLLEPLMILLMGTVVGFIVLAILLPIFEASQGIG</sequence>
<keyword evidence="8" id="KW-0479">Metal-binding</keyword>
<dbReference type="InterPro" id="IPR003004">
    <property type="entry name" value="GspF/PilC"/>
</dbReference>
<dbReference type="GO" id="GO:0005886">
    <property type="term" value="C:plasma membrane"/>
    <property type="evidence" value="ECO:0007669"/>
    <property type="project" value="UniProtKB-SubCell"/>
</dbReference>
<evidence type="ECO:0000256" key="13">
    <source>
        <dbReference type="ARBA" id="ARBA00030750"/>
    </source>
</evidence>
<keyword evidence="9" id="KW-0106">Calcium</keyword>
<dbReference type="FunFam" id="1.20.81.30:FF:000001">
    <property type="entry name" value="Type II secretion system protein F"/>
    <property type="match status" value="2"/>
</dbReference>
<dbReference type="GO" id="GO:0015627">
    <property type="term" value="C:type II protein secretion system complex"/>
    <property type="evidence" value="ECO:0007669"/>
    <property type="project" value="InterPro"/>
</dbReference>
<keyword evidence="11 15" id="KW-1133">Transmembrane helix</keyword>
<dbReference type="PANTHER" id="PTHR30012">
    <property type="entry name" value="GENERAL SECRETION PATHWAY PROTEIN"/>
    <property type="match status" value="1"/>
</dbReference>
<keyword evidence="12 15" id="KW-0472">Membrane</keyword>
<dbReference type="GO" id="GO:0046872">
    <property type="term" value="F:metal ion binding"/>
    <property type="evidence" value="ECO:0007669"/>
    <property type="project" value="UniProtKB-KW"/>
</dbReference>
<evidence type="ECO:0000256" key="9">
    <source>
        <dbReference type="ARBA" id="ARBA00022837"/>
    </source>
</evidence>
<evidence type="ECO:0000256" key="11">
    <source>
        <dbReference type="ARBA" id="ARBA00022989"/>
    </source>
</evidence>
<dbReference type="Proteomes" id="UP000035068">
    <property type="component" value="Unassembled WGS sequence"/>
</dbReference>
<dbReference type="PRINTS" id="PR00812">
    <property type="entry name" value="BCTERIALGSPF"/>
</dbReference>
<evidence type="ECO:0000256" key="14">
    <source>
        <dbReference type="RuleBase" id="RU003923"/>
    </source>
</evidence>
<dbReference type="NCBIfam" id="TIGR02120">
    <property type="entry name" value="GspF"/>
    <property type="match status" value="1"/>
</dbReference>
<evidence type="ECO:0000256" key="8">
    <source>
        <dbReference type="ARBA" id="ARBA00022723"/>
    </source>
</evidence>
<gene>
    <name evidence="17" type="ORF">GFER_14730</name>
</gene>
<feature type="transmembrane region" description="Helical" evidence="15">
    <location>
        <begin position="378"/>
        <end position="399"/>
    </location>
</feature>
<organism evidence="17 18">
    <name type="scientific">Geoalkalibacter ferrihydriticus DSM 17813</name>
    <dbReference type="NCBI Taxonomy" id="1121915"/>
    <lineage>
        <taxon>Bacteria</taxon>
        <taxon>Pseudomonadati</taxon>
        <taxon>Thermodesulfobacteriota</taxon>
        <taxon>Desulfuromonadia</taxon>
        <taxon>Desulfuromonadales</taxon>
        <taxon>Geoalkalibacteraceae</taxon>
        <taxon>Geoalkalibacter</taxon>
    </lineage>
</organism>
<evidence type="ECO:0000259" key="16">
    <source>
        <dbReference type="Pfam" id="PF00482"/>
    </source>
</evidence>
<dbReference type="PROSITE" id="PS00874">
    <property type="entry name" value="T2SP_F"/>
    <property type="match status" value="1"/>
</dbReference>
<evidence type="ECO:0000256" key="4">
    <source>
        <dbReference type="ARBA" id="ARBA00022448"/>
    </source>
</evidence>
<evidence type="ECO:0000256" key="15">
    <source>
        <dbReference type="SAM" id="Phobius"/>
    </source>
</evidence>
<keyword evidence="18" id="KW-1185">Reference proteome</keyword>
<protein>
    <recommendedName>
        <fullName evidence="13">General secretion pathway protein F</fullName>
    </recommendedName>
</protein>
<dbReference type="InterPro" id="IPR018076">
    <property type="entry name" value="T2SS_GspF_dom"/>
</dbReference>
<keyword evidence="5" id="KW-1003">Cell membrane</keyword>
<keyword evidence="6" id="KW-0997">Cell inner membrane</keyword>
<evidence type="ECO:0000256" key="2">
    <source>
        <dbReference type="ARBA" id="ARBA00004429"/>
    </source>
</evidence>
<dbReference type="GO" id="GO:0015628">
    <property type="term" value="P:protein secretion by the type II secretion system"/>
    <property type="evidence" value="ECO:0007669"/>
    <property type="project" value="InterPro"/>
</dbReference>
<name>A0A0C2HLG1_9BACT</name>
<proteinExistence type="inferred from homology"/>
<evidence type="ECO:0000313" key="18">
    <source>
        <dbReference type="Proteomes" id="UP000035068"/>
    </source>
</evidence>